<dbReference type="RefSeq" id="WP_051589684.1">
    <property type="nucleotide sequence ID" value="NZ_CP007514.1"/>
</dbReference>
<dbReference type="STRING" id="42256.RradSPS_2058"/>
<dbReference type="EMBL" id="CP007514">
    <property type="protein sequence ID" value="AHY47341.1"/>
    <property type="molecule type" value="Genomic_DNA"/>
</dbReference>
<evidence type="ECO:0000256" key="2">
    <source>
        <dbReference type="ARBA" id="ARBA00022801"/>
    </source>
</evidence>
<dbReference type="PIRSF" id="PIRSF003230">
    <property type="entry name" value="YbgC"/>
    <property type="match status" value="1"/>
</dbReference>
<dbReference type="Gene3D" id="3.10.129.10">
    <property type="entry name" value="Hotdog Thioesterase"/>
    <property type="match status" value="1"/>
</dbReference>
<sequence>MRTVRTGSASGGPVGRVHDAGVRVRYAETDAQGIVNNAAYLLYFEVGRVEWLRAAGYTYAAMEREGFGFVVAEALVRYARPARFDDDLTVRTRLVRLGRVSLDFEYEVLREGAPLATGRTRHGCVDLASGRTSRIPDGLLRLRSDGRTAR</sequence>
<comment type="similarity">
    <text evidence="1">Belongs to the 4-hydroxybenzoyl-CoA thioesterase family.</text>
</comment>
<evidence type="ECO:0000313" key="4">
    <source>
        <dbReference type="EMBL" id="MDX5894745.1"/>
    </source>
</evidence>
<gene>
    <name evidence="3" type="ORF">RradSPS_2058</name>
    <name evidence="4" type="ORF">SIL72_12005</name>
</gene>
<dbReference type="Proteomes" id="UP000025229">
    <property type="component" value="Chromosome"/>
</dbReference>
<dbReference type="KEGG" id="rrd:RradSPS_2058"/>
<dbReference type="Pfam" id="PF13279">
    <property type="entry name" value="4HBT_2"/>
    <property type="match status" value="1"/>
</dbReference>
<evidence type="ECO:0000313" key="5">
    <source>
        <dbReference type="Proteomes" id="UP000025229"/>
    </source>
</evidence>
<evidence type="ECO:0000256" key="1">
    <source>
        <dbReference type="ARBA" id="ARBA00005953"/>
    </source>
</evidence>
<evidence type="ECO:0000313" key="3">
    <source>
        <dbReference type="EMBL" id="AHY47341.1"/>
    </source>
</evidence>
<dbReference type="eggNOG" id="COG0824">
    <property type="taxonomic scope" value="Bacteria"/>
</dbReference>
<dbReference type="EMBL" id="JAWXXX010000001">
    <property type="protein sequence ID" value="MDX5894745.1"/>
    <property type="molecule type" value="Genomic_DNA"/>
</dbReference>
<reference evidence="4" key="2">
    <citation type="submission" date="2023-11" db="EMBL/GenBank/DDBJ databases">
        <title>MicrobeMod: A computational toolkit for identifying prokaryotic methylation and restriction-modification with nanopore sequencing.</title>
        <authorList>
            <person name="Crits-Christoph A."/>
            <person name="Kang S.C."/>
            <person name="Lee H."/>
            <person name="Ostrov N."/>
        </authorList>
    </citation>
    <scope>NUCLEOTIDE SEQUENCE</scope>
    <source>
        <strain evidence="4">ATCC 51242</strain>
    </source>
</reference>
<dbReference type="PANTHER" id="PTHR31793">
    <property type="entry name" value="4-HYDROXYBENZOYL-COA THIOESTERASE FAMILY MEMBER"/>
    <property type="match status" value="1"/>
</dbReference>
<dbReference type="Proteomes" id="UP001281130">
    <property type="component" value="Unassembled WGS sequence"/>
</dbReference>
<dbReference type="InterPro" id="IPR006684">
    <property type="entry name" value="YbgC/YbaW"/>
</dbReference>
<dbReference type="PANTHER" id="PTHR31793:SF27">
    <property type="entry name" value="NOVEL THIOESTERASE SUPERFAMILY DOMAIN AND SAPOSIN A-TYPE DOMAIN CONTAINING PROTEIN (0610012H03RIK)"/>
    <property type="match status" value="1"/>
</dbReference>
<protein>
    <submittedName>
        <fullName evidence="3">TIGR00051: acyl-CoA thioester hydrolase, YbgC/YbaW family</fullName>
    </submittedName>
    <submittedName>
        <fullName evidence="4">Thioesterase family protein</fullName>
        <ecNumber evidence="4">3.1.2.-</ecNumber>
    </submittedName>
</protein>
<dbReference type="AlphaFoldDB" id="A0A023X534"/>
<dbReference type="HOGENOM" id="CLU_101141_7_1_11"/>
<dbReference type="SUPFAM" id="SSF54637">
    <property type="entry name" value="Thioesterase/thiol ester dehydrase-isomerase"/>
    <property type="match status" value="1"/>
</dbReference>
<name>A0A023X534_RUBRA</name>
<dbReference type="GO" id="GO:0047617">
    <property type="term" value="F:fatty acyl-CoA hydrolase activity"/>
    <property type="evidence" value="ECO:0007669"/>
    <property type="project" value="TreeGrafter"/>
</dbReference>
<proteinExistence type="inferred from homology"/>
<keyword evidence="2 3" id="KW-0378">Hydrolase</keyword>
<keyword evidence="5" id="KW-1185">Reference proteome</keyword>
<dbReference type="NCBIfam" id="TIGR00051">
    <property type="entry name" value="YbgC/FadM family acyl-CoA thioesterase"/>
    <property type="match status" value="1"/>
</dbReference>
<accession>A0A023X534</accession>
<dbReference type="InterPro" id="IPR050563">
    <property type="entry name" value="4-hydroxybenzoyl-CoA_TE"/>
</dbReference>
<reference evidence="3 5" key="1">
    <citation type="submission" date="2014-03" db="EMBL/GenBank/DDBJ databases">
        <title>Complete genome sequence of the Radio-Resistant Rubrobacter radiotolerans RSPS-4.</title>
        <authorList>
            <person name="Egas C.C."/>
            <person name="Barroso C.C."/>
            <person name="Froufe H.J.C."/>
            <person name="Pacheco J.J."/>
            <person name="Albuquerque L.L."/>
            <person name="da Costa M.M.S."/>
        </authorList>
    </citation>
    <scope>NUCLEOTIDE SEQUENCE [LARGE SCALE GENOMIC DNA]</scope>
    <source>
        <strain evidence="3 5">RSPS-4</strain>
    </source>
</reference>
<organism evidence="3 5">
    <name type="scientific">Rubrobacter radiotolerans</name>
    <name type="common">Arthrobacter radiotolerans</name>
    <dbReference type="NCBI Taxonomy" id="42256"/>
    <lineage>
        <taxon>Bacteria</taxon>
        <taxon>Bacillati</taxon>
        <taxon>Actinomycetota</taxon>
        <taxon>Rubrobacteria</taxon>
        <taxon>Rubrobacterales</taxon>
        <taxon>Rubrobacteraceae</taxon>
        <taxon>Rubrobacter</taxon>
    </lineage>
</organism>
<dbReference type="EC" id="3.1.2.-" evidence="4"/>
<dbReference type="InterPro" id="IPR029069">
    <property type="entry name" value="HotDog_dom_sf"/>
</dbReference>
<dbReference type="CDD" id="cd00586">
    <property type="entry name" value="4HBT"/>
    <property type="match status" value="1"/>
</dbReference>